<evidence type="ECO:0000313" key="2">
    <source>
        <dbReference type="Proteomes" id="UP001606134"/>
    </source>
</evidence>
<proteinExistence type="predicted"/>
<comment type="caution">
    <text evidence="1">The sequence shown here is derived from an EMBL/GenBank/DDBJ whole genome shotgun (WGS) entry which is preliminary data.</text>
</comment>
<dbReference type="EMBL" id="JBIGIC010000005">
    <property type="protein sequence ID" value="MFG6487611.1"/>
    <property type="molecule type" value="Genomic_DNA"/>
</dbReference>
<organism evidence="1 2">
    <name type="scientific">Pelomonas candidula</name>
    <dbReference type="NCBI Taxonomy" id="3299025"/>
    <lineage>
        <taxon>Bacteria</taxon>
        <taxon>Pseudomonadati</taxon>
        <taxon>Pseudomonadota</taxon>
        <taxon>Betaproteobacteria</taxon>
        <taxon>Burkholderiales</taxon>
        <taxon>Sphaerotilaceae</taxon>
        <taxon>Roseateles</taxon>
    </lineage>
</organism>
<dbReference type="Pfam" id="PF14022">
    <property type="entry name" value="DUF4238"/>
    <property type="match status" value="1"/>
</dbReference>
<reference evidence="1 2" key="1">
    <citation type="submission" date="2024-08" db="EMBL/GenBank/DDBJ databases">
        <authorList>
            <person name="Lu H."/>
        </authorList>
    </citation>
    <scope>NUCLEOTIDE SEQUENCE [LARGE SCALE GENOMIC DNA]</scope>
    <source>
        <strain evidence="1 2">BYS78W</strain>
    </source>
</reference>
<evidence type="ECO:0000313" key="1">
    <source>
        <dbReference type="EMBL" id="MFG6487611.1"/>
    </source>
</evidence>
<gene>
    <name evidence="1" type="ORF">ACG04R_13085</name>
</gene>
<name>A0ABW7HCF5_9BURK</name>
<keyword evidence="2" id="KW-1185">Reference proteome</keyword>
<sequence length="299" mass="34235">MGATHNEHHFIPKFLLKEWECQADEKLSAMRWIRGEITEKRYKAKSVAKERHLYAMRRADPEPNQQLETEFMTKHVDEPAALVHRTLLANGLAGITDDQAYTWTRFLVALVYRGPGAVSYVREKGIEALGSQFDANPDDYLEFRGDEPEETLRKYVEKNDAQMLGDFGTYALPNLIQTSFLNRKIYEARWMTRKLSRGGARLVIGDRPMTLFGSIAEHFLLYLPIAPDMAFLAFTSPNTAERIRSKTEPTFVREMNRGMVEQASVYVWGRDMEHRKLLEKRLEKTSAGPGLGLGPRPPA</sequence>
<protein>
    <submittedName>
        <fullName evidence="1">DUF4238 domain-containing protein</fullName>
    </submittedName>
</protein>
<dbReference type="Proteomes" id="UP001606134">
    <property type="component" value="Unassembled WGS sequence"/>
</dbReference>
<dbReference type="InterPro" id="IPR025332">
    <property type="entry name" value="DUF4238"/>
</dbReference>
<dbReference type="RefSeq" id="WP_394410814.1">
    <property type="nucleotide sequence ID" value="NZ_JBIGIC010000005.1"/>
</dbReference>
<accession>A0ABW7HCF5</accession>